<feature type="transmembrane region" description="Helical" evidence="2">
    <location>
        <begin position="49"/>
        <end position="72"/>
    </location>
</feature>
<dbReference type="AlphaFoldDB" id="A0A1Q4H913"/>
<evidence type="ECO:0000313" key="4">
    <source>
        <dbReference type="EMBL" id="PEG55563.1"/>
    </source>
</evidence>
<evidence type="ECO:0000313" key="6">
    <source>
        <dbReference type="Proteomes" id="UP000220340"/>
    </source>
</evidence>
<dbReference type="InterPro" id="IPR021235">
    <property type="entry name" value="DUF2637"/>
</dbReference>
<proteinExistence type="predicted"/>
<reference evidence="4 6" key="2">
    <citation type="submission" date="2017-10" db="EMBL/GenBank/DDBJ databases">
        <title>The new phylogeny of genus Mycobacterium.</title>
        <authorList>
            <person name="Tortoli E."/>
            <person name="Trovato A."/>
            <person name="Cirillo D.M."/>
        </authorList>
    </citation>
    <scope>NUCLEOTIDE SEQUENCE [LARGE SCALE GENOMIC DNA]</scope>
    <source>
        <strain evidence="4 6">IP141170001</strain>
    </source>
</reference>
<sequence>MPAAQNDIARSDHRRARRYFWVWLLLATWVSLSGNVAHALITAPLDTRWLAAGVAAVPPVALLMSVHGLAVLAKAKASGAVYRWSVTATSALALGAFLLSFVALRDLAVIAGIRPLLAPVLPLVIDLAVAVATLALVAIGDKPARRSPAAGRSVDATAMPRSSAKRASRGSAGGLGATDTREEHTPSRQDGARVPKDRAHQEIAAELVDAKLTRQPVDVVAGILAAHEGGAPLNRIAKDLKVHHSAVSRVINASGQRSLEAVPA</sequence>
<dbReference type="EMBL" id="MIJD01000090">
    <property type="protein sequence ID" value="OPE54388.1"/>
    <property type="molecule type" value="Genomic_DNA"/>
</dbReference>
<accession>A0A1Q4H913</accession>
<evidence type="ECO:0000256" key="1">
    <source>
        <dbReference type="SAM" id="MobiDB-lite"/>
    </source>
</evidence>
<feature type="transmembrane region" description="Helical" evidence="2">
    <location>
        <begin position="116"/>
        <end position="139"/>
    </location>
</feature>
<feature type="transmembrane region" description="Helical" evidence="2">
    <location>
        <begin position="20"/>
        <end position="43"/>
    </location>
</feature>
<gene>
    <name evidence="3" type="ORF">BV510_10655</name>
    <name evidence="4" type="ORF">CRI78_04670</name>
</gene>
<keyword evidence="2" id="KW-0812">Transmembrane</keyword>
<dbReference type="Proteomes" id="UP000220340">
    <property type="component" value="Unassembled WGS sequence"/>
</dbReference>
<dbReference type="RefSeq" id="WP_073858223.1">
    <property type="nucleotide sequence ID" value="NZ_BAAATC010000019.1"/>
</dbReference>
<feature type="transmembrane region" description="Helical" evidence="2">
    <location>
        <begin position="84"/>
        <end position="104"/>
    </location>
</feature>
<feature type="region of interest" description="Disordered" evidence="1">
    <location>
        <begin position="145"/>
        <end position="197"/>
    </location>
</feature>
<reference evidence="3 5" key="1">
    <citation type="submission" date="2016-09" db="EMBL/GenBank/DDBJ databases">
        <title>genome sequences of unsequenced Mycobacteria.</title>
        <authorList>
            <person name="Greninger A.L."/>
            <person name="Jerome K.R."/>
            <person name="Mcnair B."/>
            <person name="Wallis C."/>
            <person name="Fang F."/>
        </authorList>
    </citation>
    <scope>NUCLEOTIDE SEQUENCE [LARGE SCALE GENOMIC DNA]</scope>
    <source>
        <strain evidence="3 5">BM1</strain>
    </source>
</reference>
<protein>
    <submittedName>
        <fullName evidence="4">DUF2637 domain-containing protein</fullName>
    </submittedName>
</protein>
<comment type="caution">
    <text evidence="3">The sequence shown here is derived from an EMBL/GenBank/DDBJ whole genome shotgun (WGS) entry which is preliminary data.</text>
</comment>
<dbReference type="Proteomes" id="UP000191039">
    <property type="component" value="Unassembled WGS sequence"/>
</dbReference>
<dbReference type="EMBL" id="PDCR01000005">
    <property type="protein sequence ID" value="PEG55563.1"/>
    <property type="molecule type" value="Genomic_DNA"/>
</dbReference>
<keyword evidence="2" id="KW-1133">Transmembrane helix</keyword>
<feature type="compositionally biased region" description="Basic and acidic residues" evidence="1">
    <location>
        <begin position="179"/>
        <end position="197"/>
    </location>
</feature>
<evidence type="ECO:0000313" key="5">
    <source>
        <dbReference type="Proteomes" id="UP000191039"/>
    </source>
</evidence>
<dbReference type="OrthoDB" id="4722977at2"/>
<keyword evidence="6" id="KW-1185">Reference proteome</keyword>
<dbReference type="STRING" id="1801.BRW64_20205"/>
<evidence type="ECO:0000256" key="2">
    <source>
        <dbReference type="SAM" id="Phobius"/>
    </source>
</evidence>
<evidence type="ECO:0000313" key="3">
    <source>
        <dbReference type="EMBL" id="OPE54388.1"/>
    </source>
</evidence>
<organism evidence="3 5">
    <name type="scientific">Mycolicibacterium diernhoferi</name>
    <dbReference type="NCBI Taxonomy" id="1801"/>
    <lineage>
        <taxon>Bacteria</taxon>
        <taxon>Bacillati</taxon>
        <taxon>Actinomycetota</taxon>
        <taxon>Actinomycetes</taxon>
        <taxon>Mycobacteriales</taxon>
        <taxon>Mycobacteriaceae</taxon>
        <taxon>Mycolicibacterium</taxon>
    </lineage>
</organism>
<keyword evidence="2" id="KW-0472">Membrane</keyword>
<name>A0A1Q4H913_9MYCO</name>
<dbReference type="Pfam" id="PF10935">
    <property type="entry name" value="DUF2637"/>
    <property type="match status" value="1"/>
</dbReference>